<feature type="transmembrane region" description="Helical" evidence="6">
    <location>
        <begin position="405"/>
        <end position="424"/>
    </location>
</feature>
<feature type="transmembrane region" description="Helical" evidence="6">
    <location>
        <begin position="201"/>
        <end position="218"/>
    </location>
</feature>
<dbReference type="EMBL" id="VUNB01000002">
    <property type="protein sequence ID" value="MST68418.1"/>
    <property type="molecule type" value="Genomic_DNA"/>
</dbReference>
<evidence type="ECO:0000256" key="4">
    <source>
        <dbReference type="ARBA" id="ARBA00022989"/>
    </source>
</evidence>
<feature type="transmembrane region" description="Helical" evidence="6">
    <location>
        <begin position="238"/>
        <end position="258"/>
    </location>
</feature>
<feature type="transmembrane region" description="Helical" evidence="6">
    <location>
        <begin position="32"/>
        <end position="54"/>
    </location>
</feature>
<feature type="transmembrane region" description="Helical" evidence="6">
    <location>
        <begin position="436"/>
        <end position="457"/>
    </location>
</feature>
<proteinExistence type="predicted"/>
<dbReference type="CDD" id="cd13128">
    <property type="entry name" value="MATE_Wzx_like"/>
    <property type="match status" value="1"/>
</dbReference>
<dbReference type="Pfam" id="PF01943">
    <property type="entry name" value="Polysacc_synt"/>
    <property type="match status" value="1"/>
</dbReference>
<comment type="caution">
    <text evidence="7">The sequence shown here is derived from an EMBL/GenBank/DDBJ whole genome shotgun (WGS) entry which is preliminary data.</text>
</comment>
<feature type="transmembrane region" description="Helical" evidence="6">
    <location>
        <begin position="106"/>
        <end position="125"/>
    </location>
</feature>
<feature type="transmembrane region" description="Helical" evidence="6">
    <location>
        <begin position="346"/>
        <end position="366"/>
    </location>
</feature>
<keyword evidence="5 6" id="KW-0472">Membrane</keyword>
<dbReference type="GO" id="GO:0005886">
    <property type="term" value="C:plasma membrane"/>
    <property type="evidence" value="ECO:0007669"/>
    <property type="project" value="UniProtKB-SubCell"/>
</dbReference>
<feature type="transmembrane region" description="Helical" evidence="6">
    <location>
        <begin position="372"/>
        <end position="393"/>
    </location>
</feature>
<evidence type="ECO:0000256" key="1">
    <source>
        <dbReference type="ARBA" id="ARBA00004651"/>
    </source>
</evidence>
<name>A0A6A8M782_9FIRM</name>
<evidence type="ECO:0000256" key="6">
    <source>
        <dbReference type="SAM" id="Phobius"/>
    </source>
</evidence>
<evidence type="ECO:0000256" key="2">
    <source>
        <dbReference type="ARBA" id="ARBA00022475"/>
    </source>
</evidence>
<sequence>MNALLSMSSIIFPLITFPYVSRILLPTGMGKVSFATSVVAYFAMVAQLGIPIYGVRATAGVRDNKEELSKVVHELMIINLVMCAVVYAAFFVMVGTVPKMASEKPLYLIVGTTILLNTIGMNWLFQGLEMYSFITIRSLIFKVIGLAAMFLLIHSRSDYVIYGGITVIAGSASNIVNLFYSRHFIEFRNLGNYNFRRHFRPIGILFAMNCISTIYTNLDTVMLGIMKTDVDVGYYNASVKVKVALVSVVTSLGAVLLPRASYYIKQGMNEEFQRICAKGISFVFVFALPLALYFTLFAGPSILLLSGPSFRGAIMPMKCIMPTLLFIGITHITGVEMLIPLGKEKYTLYSFIGGAVSDLIINFLLIPRIASTGAAIGTAVAEGIVMLIQIFFLREMIKPVIRKLPYWKAAAALFAAAISSLWTLKLQVSSTVAMNSFVILAISAVLFFGVYSIVLMLTRESMALECAGIIRSRLKRN</sequence>
<evidence type="ECO:0000256" key="3">
    <source>
        <dbReference type="ARBA" id="ARBA00022692"/>
    </source>
</evidence>
<keyword evidence="2" id="KW-1003">Cell membrane</keyword>
<dbReference type="AlphaFoldDB" id="A0A6A8M782"/>
<dbReference type="PANTHER" id="PTHR30250:SF11">
    <property type="entry name" value="O-ANTIGEN TRANSPORTER-RELATED"/>
    <property type="match status" value="1"/>
</dbReference>
<feature type="transmembrane region" description="Helical" evidence="6">
    <location>
        <begin position="279"/>
        <end position="300"/>
    </location>
</feature>
<evidence type="ECO:0000256" key="5">
    <source>
        <dbReference type="ARBA" id="ARBA00023136"/>
    </source>
</evidence>
<comment type="subcellular location">
    <subcellularLocation>
        <location evidence="1">Cell membrane</location>
        <topology evidence="1">Multi-pass membrane protein</topology>
    </subcellularLocation>
</comment>
<feature type="transmembrane region" description="Helical" evidence="6">
    <location>
        <begin position="159"/>
        <end position="180"/>
    </location>
</feature>
<feature type="transmembrane region" description="Helical" evidence="6">
    <location>
        <begin position="320"/>
        <end position="339"/>
    </location>
</feature>
<feature type="transmembrane region" description="Helical" evidence="6">
    <location>
        <begin position="134"/>
        <end position="153"/>
    </location>
</feature>
<evidence type="ECO:0000313" key="7">
    <source>
        <dbReference type="EMBL" id="MST68418.1"/>
    </source>
</evidence>
<feature type="transmembrane region" description="Helical" evidence="6">
    <location>
        <begin position="75"/>
        <end position="94"/>
    </location>
</feature>
<dbReference type="PANTHER" id="PTHR30250">
    <property type="entry name" value="PST FAMILY PREDICTED COLANIC ACID TRANSPORTER"/>
    <property type="match status" value="1"/>
</dbReference>
<protein>
    <submittedName>
        <fullName evidence="7">Flippase</fullName>
    </submittedName>
</protein>
<gene>
    <name evidence="7" type="ORF">FYJ66_02270</name>
</gene>
<organism evidence="7">
    <name type="scientific">Baileyella intestinalis</name>
    <dbReference type="NCBI Taxonomy" id="2606709"/>
    <lineage>
        <taxon>Bacteria</taxon>
        <taxon>Bacillati</taxon>
        <taxon>Bacillota</taxon>
        <taxon>Clostridia</taxon>
        <taxon>Peptostreptococcales</taxon>
        <taxon>Anaerovoracaceae</taxon>
        <taxon>Baileyella</taxon>
    </lineage>
</organism>
<keyword evidence="3 6" id="KW-0812">Transmembrane</keyword>
<reference evidence="7" key="1">
    <citation type="submission" date="2019-09" db="EMBL/GenBank/DDBJ databases">
        <title>In-depth cultivation of the pig gut microbiome towards novel bacterial diversity and tailored functional studies.</title>
        <authorList>
            <person name="Wylensek D."/>
            <person name="Hitch T.C.A."/>
            <person name="Clavel T."/>
        </authorList>
    </citation>
    <scope>NUCLEOTIDE SEQUENCE</scope>
    <source>
        <strain evidence="7">RF-744-FAT-WT-3</strain>
    </source>
</reference>
<dbReference type="InterPro" id="IPR002797">
    <property type="entry name" value="Polysacc_synth"/>
</dbReference>
<accession>A0A6A8M782</accession>
<keyword evidence="4 6" id="KW-1133">Transmembrane helix</keyword>
<dbReference type="InterPro" id="IPR050833">
    <property type="entry name" value="Poly_Biosynth_Transport"/>
</dbReference>